<dbReference type="PROSITE" id="PS51910">
    <property type="entry name" value="GH18_2"/>
    <property type="match status" value="1"/>
</dbReference>
<dbReference type="GO" id="GO:0005975">
    <property type="term" value="P:carbohydrate metabolic process"/>
    <property type="evidence" value="ECO:0007669"/>
    <property type="project" value="InterPro"/>
</dbReference>
<proteinExistence type="predicted"/>
<dbReference type="AlphaFoldDB" id="A0A1H5UUQ0"/>
<dbReference type="Proteomes" id="UP000236754">
    <property type="component" value="Unassembled WGS sequence"/>
</dbReference>
<keyword evidence="4" id="KW-1185">Reference proteome</keyword>
<feature type="signal peptide" evidence="1">
    <location>
        <begin position="1"/>
        <end position="31"/>
    </location>
</feature>
<reference evidence="3 4" key="1">
    <citation type="submission" date="2016-10" db="EMBL/GenBank/DDBJ databases">
        <authorList>
            <person name="de Groot N.N."/>
        </authorList>
    </citation>
    <scope>NUCLEOTIDE SEQUENCE [LARGE SCALE GENOMIC DNA]</scope>
    <source>
        <strain evidence="3 4">CGMCC 4.2023</strain>
    </source>
</reference>
<protein>
    <submittedName>
        <fullName evidence="3">Chitinase</fullName>
    </submittedName>
</protein>
<dbReference type="OrthoDB" id="99456at2"/>
<dbReference type="PANTHER" id="PTHR42976">
    <property type="entry name" value="BIFUNCTIONAL CHITINASE/LYSOZYME-RELATED"/>
    <property type="match status" value="1"/>
</dbReference>
<dbReference type="RefSeq" id="WP_103884218.1">
    <property type="nucleotide sequence ID" value="NZ_FNVU01000002.1"/>
</dbReference>
<dbReference type="EMBL" id="FNVU01000002">
    <property type="protein sequence ID" value="SEF78700.1"/>
    <property type="molecule type" value="Genomic_DNA"/>
</dbReference>
<dbReference type="PANTHER" id="PTHR42976:SF1">
    <property type="entry name" value="GH18 DOMAIN-CONTAINING PROTEIN-RELATED"/>
    <property type="match status" value="1"/>
</dbReference>
<dbReference type="Gene3D" id="3.20.20.80">
    <property type="entry name" value="Glycosidases"/>
    <property type="match status" value="1"/>
</dbReference>
<dbReference type="SUPFAM" id="SSF51445">
    <property type="entry name" value="(Trans)glycosidases"/>
    <property type="match status" value="1"/>
</dbReference>
<evidence type="ECO:0000259" key="2">
    <source>
        <dbReference type="PROSITE" id="PS51910"/>
    </source>
</evidence>
<feature type="domain" description="GH18" evidence="2">
    <location>
        <begin position="39"/>
        <end position="312"/>
    </location>
</feature>
<sequence>MAKSPVRPALAAAAAVGPVLAMLVASPGAHAAAPAALPAQFAAPYLQIDSSTAKDMAADQSKSGLKNYTLAFLTSKSGCTLQWEDGGDSVGAFSSQINAVKSAGGNVIISFGGAGSNELAQTCTTVSSLTAAYQKVVSTYGVTRLDFDIEGDTLGDGNANQRRDQALAALQQADPSVQVDWTVAVDPDGMESDVTTLLKNAKSAGVNTTAVNLMTMDFGDGENPLADAESGATAAEKQFASIYGGSAAQNWARMGLTPIAGQNDDDEDFTQSDASSLESFAASKGVQELAFWEVDAYDKPAGYAYSTIFNRI</sequence>
<evidence type="ECO:0000256" key="1">
    <source>
        <dbReference type="SAM" id="SignalP"/>
    </source>
</evidence>
<dbReference type="InterPro" id="IPR001223">
    <property type="entry name" value="Glyco_hydro18_cat"/>
</dbReference>
<name>A0A1H5UUQ0_9ACTN</name>
<accession>A0A1H5UUQ0</accession>
<feature type="chain" id="PRO_5009286535" evidence="1">
    <location>
        <begin position="32"/>
        <end position="312"/>
    </location>
</feature>
<dbReference type="InterPro" id="IPR017853">
    <property type="entry name" value="GH"/>
</dbReference>
<evidence type="ECO:0000313" key="3">
    <source>
        <dbReference type="EMBL" id="SEF78700.1"/>
    </source>
</evidence>
<organism evidence="3 4">
    <name type="scientific">Actinacidiphila yanglinensis</name>
    <dbReference type="NCBI Taxonomy" id="310779"/>
    <lineage>
        <taxon>Bacteria</taxon>
        <taxon>Bacillati</taxon>
        <taxon>Actinomycetota</taxon>
        <taxon>Actinomycetes</taxon>
        <taxon>Kitasatosporales</taxon>
        <taxon>Streptomycetaceae</taxon>
        <taxon>Actinacidiphila</taxon>
    </lineage>
</organism>
<dbReference type="InterPro" id="IPR052750">
    <property type="entry name" value="GH18_Chitinase"/>
</dbReference>
<evidence type="ECO:0000313" key="4">
    <source>
        <dbReference type="Proteomes" id="UP000236754"/>
    </source>
</evidence>
<gene>
    <name evidence="3" type="ORF">SAMN05216223_10214</name>
</gene>
<keyword evidence="1" id="KW-0732">Signal</keyword>